<dbReference type="SUPFAM" id="SSF47598">
    <property type="entry name" value="Ribbon-helix-helix"/>
    <property type="match status" value="1"/>
</dbReference>
<comment type="caution">
    <text evidence="1">The sequence shown here is derived from an EMBL/GenBank/DDBJ whole genome shotgun (WGS) entry which is preliminary data.</text>
</comment>
<name>A0ABV6Z200_UNCC1</name>
<evidence type="ECO:0000313" key="1">
    <source>
        <dbReference type="EMBL" id="MFC1852470.1"/>
    </source>
</evidence>
<organism evidence="1 2">
    <name type="scientific">candidate division CSSED10-310 bacterium</name>
    <dbReference type="NCBI Taxonomy" id="2855610"/>
    <lineage>
        <taxon>Bacteria</taxon>
        <taxon>Bacteria division CSSED10-310</taxon>
    </lineage>
</organism>
<proteinExistence type="predicted"/>
<dbReference type="Proteomes" id="UP001594351">
    <property type="component" value="Unassembled WGS sequence"/>
</dbReference>
<gene>
    <name evidence="1" type="ORF">ACFL27_19915</name>
</gene>
<reference evidence="1 2" key="1">
    <citation type="submission" date="2024-09" db="EMBL/GenBank/DDBJ databases">
        <title>Laminarin stimulates single cell rates of sulfate reduction while oxygen inhibits transcriptomic activity in coastal marine sediment.</title>
        <authorList>
            <person name="Lindsay M."/>
            <person name="Orcutt B."/>
            <person name="Emerson D."/>
            <person name="Stepanauskas R."/>
            <person name="D'Angelo T."/>
        </authorList>
    </citation>
    <scope>NUCLEOTIDE SEQUENCE [LARGE SCALE GENOMIC DNA]</scope>
    <source>
        <strain evidence="1">SAG AM-311-K15</strain>
    </source>
</reference>
<accession>A0ABV6Z200</accession>
<evidence type="ECO:0000313" key="2">
    <source>
        <dbReference type="Proteomes" id="UP001594351"/>
    </source>
</evidence>
<sequence>MTQNITLRMDKDILRKCRHAAVEADMSLSQWVIVQLTNIINQNEALSKTRQNALKKIEKGYSLGGKPLLREDIYERNKEDLC</sequence>
<keyword evidence="2" id="KW-1185">Reference proteome</keyword>
<dbReference type="InterPro" id="IPR010985">
    <property type="entry name" value="Ribbon_hlx_hlx"/>
</dbReference>
<protein>
    <submittedName>
        <fullName evidence="1">CopG family transcriptional regulator</fullName>
    </submittedName>
</protein>
<dbReference type="EMBL" id="JBHPBY010000317">
    <property type="protein sequence ID" value="MFC1852470.1"/>
    <property type="molecule type" value="Genomic_DNA"/>
</dbReference>